<proteinExistence type="predicted"/>
<comment type="caution">
    <text evidence="2">The sequence shown here is derived from an EMBL/GenBank/DDBJ whole genome shotgun (WGS) entry which is preliminary data.</text>
</comment>
<sequence>MCFLPKRIGSTVGLECSRGPARELELAAPDISPRVGDAPARARTRGSLRSASTCPSHQTQA</sequence>
<dbReference type="AlphaFoldDB" id="A0AAW2WB78"/>
<reference evidence="2" key="2">
    <citation type="journal article" date="2024" name="Plant">
        <title>Genomic evolution and insights into agronomic trait innovations of Sesamum species.</title>
        <authorList>
            <person name="Miao H."/>
            <person name="Wang L."/>
            <person name="Qu L."/>
            <person name="Liu H."/>
            <person name="Sun Y."/>
            <person name="Le M."/>
            <person name="Wang Q."/>
            <person name="Wei S."/>
            <person name="Zheng Y."/>
            <person name="Lin W."/>
            <person name="Duan Y."/>
            <person name="Cao H."/>
            <person name="Xiong S."/>
            <person name="Wang X."/>
            <person name="Wei L."/>
            <person name="Li C."/>
            <person name="Ma Q."/>
            <person name="Ju M."/>
            <person name="Zhao R."/>
            <person name="Li G."/>
            <person name="Mu C."/>
            <person name="Tian Q."/>
            <person name="Mei H."/>
            <person name="Zhang T."/>
            <person name="Gao T."/>
            <person name="Zhang H."/>
        </authorList>
    </citation>
    <scope>NUCLEOTIDE SEQUENCE</scope>
    <source>
        <strain evidence="2">G02</strain>
    </source>
</reference>
<evidence type="ECO:0000256" key="1">
    <source>
        <dbReference type="SAM" id="MobiDB-lite"/>
    </source>
</evidence>
<feature type="region of interest" description="Disordered" evidence="1">
    <location>
        <begin position="27"/>
        <end position="61"/>
    </location>
</feature>
<gene>
    <name evidence="2" type="ORF">Sradi_0441500</name>
</gene>
<evidence type="ECO:0000313" key="2">
    <source>
        <dbReference type="EMBL" id="KAL0437336.1"/>
    </source>
</evidence>
<protein>
    <submittedName>
        <fullName evidence="2">Uncharacterized protein</fullName>
    </submittedName>
</protein>
<reference evidence="2" key="1">
    <citation type="submission" date="2020-06" db="EMBL/GenBank/DDBJ databases">
        <authorList>
            <person name="Li T."/>
            <person name="Hu X."/>
            <person name="Zhang T."/>
            <person name="Song X."/>
            <person name="Zhang H."/>
            <person name="Dai N."/>
            <person name="Sheng W."/>
            <person name="Hou X."/>
            <person name="Wei L."/>
        </authorList>
    </citation>
    <scope>NUCLEOTIDE SEQUENCE</scope>
    <source>
        <strain evidence="2">G02</strain>
        <tissue evidence="2">Leaf</tissue>
    </source>
</reference>
<dbReference type="EMBL" id="JACGWJ010000002">
    <property type="protein sequence ID" value="KAL0437336.1"/>
    <property type="molecule type" value="Genomic_DNA"/>
</dbReference>
<accession>A0AAW2WB78</accession>
<feature type="compositionally biased region" description="Polar residues" evidence="1">
    <location>
        <begin position="47"/>
        <end position="61"/>
    </location>
</feature>
<name>A0AAW2WB78_SESRA</name>
<organism evidence="2">
    <name type="scientific">Sesamum radiatum</name>
    <name type="common">Black benniseed</name>
    <dbReference type="NCBI Taxonomy" id="300843"/>
    <lineage>
        <taxon>Eukaryota</taxon>
        <taxon>Viridiplantae</taxon>
        <taxon>Streptophyta</taxon>
        <taxon>Embryophyta</taxon>
        <taxon>Tracheophyta</taxon>
        <taxon>Spermatophyta</taxon>
        <taxon>Magnoliopsida</taxon>
        <taxon>eudicotyledons</taxon>
        <taxon>Gunneridae</taxon>
        <taxon>Pentapetalae</taxon>
        <taxon>asterids</taxon>
        <taxon>lamiids</taxon>
        <taxon>Lamiales</taxon>
        <taxon>Pedaliaceae</taxon>
        <taxon>Sesamum</taxon>
    </lineage>
</organism>